<dbReference type="PANTHER" id="PTHR43649:SF12">
    <property type="entry name" value="DIACETYLCHITOBIOSE BINDING PROTEIN DASA"/>
    <property type="match status" value="1"/>
</dbReference>
<name>A0AAW9Q1Z8_9CYAN</name>
<dbReference type="SUPFAM" id="SSF53850">
    <property type="entry name" value="Periplasmic binding protein-like II"/>
    <property type="match status" value="1"/>
</dbReference>
<dbReference type="RefSeq" id="WP_330483339.1">
    <property type="nucleotide sequence ID" value="NZ_JAZBJZ010000028.1"/>
</dbReference>
<dbReference type="InterPro" id="IPR050490">
    <property type="entry name" value="Bact_solute-bd_prot1"/>
</dbReference>
<keyword evidence="3" id="KW-1185">Reference proteome</keyword>
<accession>A0AAW9Q1Z8</accession>
<dbReference type="PANTHER" id="PTHR43649">
    <property type="entry name" value="ARABINOSE-BINDING PROTEIN-RELATED"/>
    <property type="match status" value="1"/>
</dbReference>
<organism evidence="2 3">
    <name type="scientific">Tumidithrix elongata BACA0141</name>
    <dbReference type="NCBI Taxonomy" id="2716417"/>
    <lineage>
        <taxon>Bacteria</taxon>
        <taxon>Bacillati</taxon>
        <taxon>Cyanobacteriota</taxon>
        <taxon>Cyanophyceae</taxon>
        <taxon>Pseudanabaenales</taxon>
        <taxon>Pseudanabaenaceae</taxon>
        <taxon>Tumidithrix</taxon>
        <taxon>Tumidithrix elongata</taxon>
    </lineage>
</organism>
<proteinExistence type="predicted"/>
<sequence>MQFPRRKFVQLSTLFLLGACGAQTATNTGSSTGQPTVSGKSKIVFWTMQLKPQFDAYMAGLISAFVKQNPNAEVEWVDVPWGEMENKILSSFAARTTPDVVNLNPQFATKLAEKKALVDMAIAASAEEQASYFPNIWKANQLEGVTFGLPWYVATDITIYNRDLFQKSGLDPNKPPKTFAELALASEQIKAKTGKYAFLLTMDGGQVLESMVQMGMNLFSNGSKAGFNDAAGKAAFEYWVNLFDKQLIPREILTEGHRKAVELYQAGEIAILLTGPQFLQMVSQNAPDIYKVTDVSTQITGVTGKKSAAVMNVVVPNSSSNPVNKDLAIKFALFLTNSQNQLEFSKVDNSLPSTIKTAADPYFAKLGDKANVLDRARVISASQLPQSEVLIPPVKDLEKLRKIIYEELQLAMLKEKPTDQAIASAAERWNSLS</sequence>
<dbReference type="EMBL" id="JAZBJZ010000028">
    <property type="protein sequence ID" value="MEE3716911.1"/>
    <property type="molecule type" value="Genomic_DNA"/>
</dbReference>
<protein>
    <submittedName>
        <fullName evidence="2">Sugar ABC transporter substrate-binding protein</fullName>
    </submittedName>
</protein>
<dbReference type="Pfam" id="PF01547">
    <property type="entry name" value="SBP_bac_1"/>
    <property type="match status" value="1"/>
</dbReference>
<evidence type="ECO:0000313" key="2">
    <source>
        <dbReference type="EMBL" id="MEE3716911.1"/>
    </source>
</evidence>
<feature type="chain" id="PRO_5043679039" evidence="1">
    <location>
        <begin position="26"/>
        <end position="433"/>
    </location>
</feature>
<dbReference type="Gene3D" id="3.40.190.10">
    <property type="entry name" value="Periplasmic binding protein-like II"/>
    <property type="match status" value="2"/>
</dbReference>
<feature type="signal peptide" evidence="1">
    <location>
        <begin position="1"/>
        <end position="25"/>
    </location>
</feature>
<evidence type="ECO:0000313" key="3">
    <source>
        <dbReference type="Proteomes" id="UP001333818"/>
    </source>
</evidence>
<reference evidence="2" key="1">
    <citation type="submission" date="2024-01" db="EMBL/GenBank/DDBJ databases">
        <title>Bank of Algae and Cyanobacteria of the Azores (BACA) strain genomes.</title>
        <authorList>
            <person name="Luz R."/>
            <person name="Cordeiro R."/>
            <person name="Fonseca A."/>
            <person name="Goncalves V."/>
        </authorList>
    </citation>
    <scope>NUCLEOTIDE SEQUENCE</scope>
    <source>
        <strain evidence="2">BACA0141</strain>
    </source>
</reference>
<dbReference type="InterPro" id="IPR006059">
    <property type="entry name" value="SBP"/>
</dbReference>
<keyword evidence="1" id="KW-0732">Signal</keyword>
<dbReference type="Proteomes" id="UP001333818">
    <property type="component" value="Unassembled WGS sequence"/>
</dbReference>
<dbReference type="AlphaFoldDB" id="A0AAW9Q1Z8"/>
<dbReference type="CDD" id="cd13585">
    <property type="entry name" value="PBP2_TMBP_like"/>
    <property type="match status" value="1"/>
</dbReference>
<gene>
    <name evidence="2" type="ORF">V2H45_09155</name>
</gene>
<evidence type="ECO:0000256" key="1">
    <source>
        <dbReference type="SAM" id="SignalP"/>
    </source>
</evidence>
<dbReference type="PROSITE" id="PS51257">
    <property type="entry name" value="PROKAR_LIPOPROTEIN"/>
    <property type="match status" value="1"/>
</dbReference>
<comment type="caution">
    <text evidence="2">The sequence shown here is derived from an EMBL/GenBank/DDBJ whole genome shotgun (WGS) entry which is preliminary data.</text>
</comment>